<dbReference type="InterPro" id="IPR016204">
    <property type="entry name" value="HDH"/>
</dbReference>
<comment type="pathway">
    <text evidence="1 13">Amino-acid biosynthesis; L-threonine biosynthesis; L-threonine from L-aspartate: step 3/5.</text>
</comment>
<feature type="active site" description="Proton donor" evidence="11">
    <location>
        <position position="204"/>
    </location>
</feature>
<feature type="binding site" evidence="12">
    <location>
        <position position="189"/>
    </location>
    <ligand>
        <name>L-homoserine</name>
        <dbReference type="ChEBI" id="CHEBI:57476"/>
    </ligand>
</feature>
<dbReference type="InterPro" id="IPR036291">
    <property type="entry name" value="NAD(P)-bd_dom_sf"/>
</dbReference>
<accession>A0A9D0YPD2</accession>
<name>A0A9D0YPD2_AQUAO</name>
<dbReference type="SUPFAM" id="SSF55021">
    <property type="entry name" value="ACT-like"/>
    <property type="match status" value="1"/>
</dbReference>
<dbReference type="NCBIfam" id="NF004976">
    <property type="entry name" value="PRK06349.1"/>
    <property type="match status" value="1"/>
</dbReference>
<dbReference type="PIRSF" id="PIRSF000098">
    <property type="entry name" value="Homoser_dehydrog"/>
    <property type="match status" value="1"/>
</dbReference>
<dbReference type="Gene3D" id="3.40.50.720">
    <property type="entry name" value="NAD(P)-binding Rossmann-like Domain"/>
    <property type="match status" value="1"/>
</dbReference>
<comment type="pathway">
    <text evidence="2 13">Amino-acid biosynthesis; L-methionine biosynthesis via de novo pathway; L-homoserine from L-aspartate: step 3/3.</text>
</comment>
<evidence type="ECO:0000256" key="4">
    <source>
        <dbReference type="ARBA" id="ARBA00013213"/>
    </source>
</evidence>
<dbReference type="EC" id="1.1.1.3" evidence="4 13"/>
<dbReference type="GO" id="GO:0004412">
    <property type="term" value="F:homoserine dehydrogenase activity"/>
    <property type="evidence" value="ECO:0007669"/>
    <property type="project" value="UniProtKB-EC"/>
</dbReference>
<keyword evidence="10 13" id="KW-0486">Methionine biosynthesis</keyword>
<sequence>MAKPVRVGIVGCGTVGTGVAQILLTKAEEIKKKTGVKPVLSKIATRDWNKKRFFKVPESLRTTDWREVVQNSDIVVELIGGIDTAKEVVETALKMGKPVVTANKHLLAEFGYEIAKLARENDTAILFEGAVGGGIPLVKVLKETLCSNEVGEIQGILNGTTNYILTKMEKGNLSFKKALLQAQEKGYAESDPTFDIEGIDAAHKIAILAMLAFGGKVDFSQVFVEGITHINVLDIKLGMEMGYKLKLLAIAKKRNNGEVEIRVHPTFIPLSNPLSHVDGVFNGILFKSDYLGQLKLQGAGAGAYPTATAVVQDIIQLAVGLSRCGKVCDITPLGWANHQLKIAKDFYSRYYLRLEVKDKPGVLYKIAQILASKDISIAGVLQQEWILKFLSSHLEVVPLIILTHKAYESKIKAAVEEIEKLPFVESKPVLIRVEDEKY</sequence>
<evidence type="ECO:0000256" key="13">
    <source>
        <dbReference type="RuleBase" id="RU000579"/>
    </source>
</evidence>
<evidence type="ECO:0000256" key="14">
    <source>
        <dbReference type="RuleBase" id="RU004171"/>
    </source>
</evidence>
<reference evidence="16" key="1">
    <citation type="journal article" date="2020" name="ISME J.">
        <title>Gammaproteobacteria mediating utilization of methyl-, sulfur- and petroleum organic compounds in deep ocean hydrothermal plumes.</title>
        <authorList>
            <person name="Zhou Z."/>
            <person name="Liu Y."/>
            <person name="Pan J."/>
            <person name="Cron B.R."/>
            <person name="Toner B.M."/>
            <person name="Anantharaman K."/>
            <person name="Breier J.A."/>
            <person name="Dick G.J."/>
            <person name="Li M."/>
        </authorList>
    </citation>
    <scope>NUCLEOTIDE SEQUENCE</scope>
    <source>
        <strain evidence="16">SZUA-1501</strain>
    </source>
</reference>
<dbReference type="FunFam" id="3.30.360.10:FF:000005">
    <property type="entry name" value="Homoserine dehydrogenase"/>
    <property type="match status" value="1"/>
</dbReference>
<dbReference type="PANTHER" id="PTHR43331">
    <property type="entry name" value="HOMOSERINE DEHYDROGENASE"/>
    <property type="match status" value="1"/>
</dbReference>
<evidence type="ECO:0000256" key="3">
    <source>
        <dbReference type="ARBA" id="ARBA00006753"/>
    </source>
</evidence>
<keyword evidence="8 12" id="KW-0521">NADP</keyword>
<evidence type="ECO:0000259" key="15">
    <source>
        <dbReference type="PROSITE" id="PS51671"/>
    </source>
</evidence>
<evidence type="ECO:0000256" key="11">
    <source>
        <dbReference type="PIRSR" id="PIRSR000098-1"/>
    </source>
</evidence>
<dbReference type="Pfam" id="PF00742">
    <property type="entry name" value="Homoserine_dh"/>
    <property type="match status" value="1"/>
</dbReference>
<evidence type="ECO:0000256" key="7">
    <source>
        <dbReference type="ARBA" id="ARBA00022697"/>
    </source>
</evidence>
<dbReference type="Pfam" id="PF03447">
    <property type="entry name" value="NAD_binding_3"/>
    <property type="match status" value="1"/>
</dbReference>
<dbReference type="InterPro" id="IPR045865">
    <property type="entry name" value="ACT-like_dom_sf"/>
</dbReference>
<dbReference type="GO" id="GO:0009086">
    <property type="term" value="P:methionine biosynthetic process"/>
    <property type="evidence" value="ECO:0007669"/>
    <property type="project" value="UniProtKB-KW"/>
</dbReference>
<evidence type="ECO:0000256" key="12">
    <source>
        <dbReference type="PIRSR" id="PIRSR000098-2"/>
    </source>
</evidence>
<evidence type="ECO:0000256" key="8">
    <source>
        <dbReference type="ARBA" id="ARBA00022857"/>
    </source>
</evidence>
<dbReference type="GO" id="GO:0009088">
    <property type="term" value="P:threonine biosynthetic process"/>
    <property type="evidence" value="ECO:0007669"/>
    <property type="project" value="UniProtKB-KW"/>
</dbReference>
<evidence type="ECO:0000313" key="17">
    <source>
        <dbReference type="Proteomes" id="UP000606463"/>
    </source>
</evidence>
<feature type="domain" description="ACT" evidence="15">
    <location>
        <begin position="351"/>
        <end position="432"/>
    </location>
</feature>
<dbReference type="SUPFAM" id="SSF55347">
    <property type="entry name" value="Glyceraldehyde-3-phosphate dehydrogenase-like, C-terminal domain"/>
    <property type="match status" value="1"/>
</dbReference>
<keyword evidence="7 13" id="KW-0791">Threonine biosynthesis</keyword>
<evidence type="ECO:0000256" key="1">
    <source>
        <dbReference type="ARBA" id="ARBA00005056"/>
    </source>
</evidence>
<comment type="caution">
    <text evidence="16">The sequence shown here is derived from an EMBL/GenBank/DDBJ whole genome shotgun (WGS) entry which is preliminary data.</text>
</comment>
<dbReference type="AlphaFoldDB" id="A0A9D0YPD2"/>
<evidence type="ECO:0000256" key="2">
    <source>
        <dbReference type="ARBA" id="ARBA00005062"/>
    </source>
</evidence>
<dbReference type="InterPro" id="IPR002912">
    <property type="entry name" value="ACT_dom"/>
</dbReference>
<dbReference type="CDD" id="cd04881">
    <property type="entry name" value="ACT_HSDH-Hom"/>
    <property type="match status" value="1"/>
</dbReference>
<evidence type="ECO:0000256" key="10">
    <source>
        <dbReference type="ARBA" id="ARBA00023167"/>
    </source>
</evidence>
<evidence type="ECO:0000256" key="9">
    <source>
        <dbReference type="ARBA" id="ARBA00023002"/>
    </source>
</evidence>
<dbReference type="EMBL" id="DQVE01000007">
    <property type="protein sequence ID" value="HIP97880.1"/>
    <property type="molecule type" value="Genomic_DNA"/>
</dbReference>
<dbReference type="PROSITE" id="PS01042">
    <property type="entry name" value="HOMOSER_DHGENASE"/>
    <property type="match status" value="1"/>
</dbReference>
<evidence type="ECO:0000256" key="5">
    <source>
        <dbReference type="ARBA" id="ARBA00013376"/>
    </source>
</evidence>
<feature type="binding site" evidence="12">
    <location>
        <position position="104"/>
    </location>
    <ligand>
        <name>NADPH</name>
        <dbReference type="ChEBI" id="CHEBI:57783"/>
    </ligand>
</feature>
<dbReference type="GO" id="GO:0050661">
    <property type="term" value="F:NADP binding"/>
    <property type="evidence" value="ECO:0007669"/>
    <property type="project" value="InterPro"/>
</dbReference>
<dbReference type="PROSITE" id="PS51671">
    <property type="entry name" value="ACT"/>
    <property type="match status" value="1"/>
</dbReference>
<proteinExistence type="inferred from homology"/>
<gene>
    <name evidence="16" type="ORF">EYH37_00720</name>
</gene>
<comment type="similarity">
    <text evidence="3 14">Belongs to the homoserine dehydrogenase family.</text>
</comment>
<dbReference type="PANTHER" id="PTHR43331:SF1">
    <property type="entry name" value="HOMOSERINE DEHYDROGENASE"/>
    <property type="match status" value="1"/>
</dbReference>
<protein>
    <recommendedName>
        <fullName evidence="5 13">Homoserine dehydrogenase</fullName>
        <ecNumber evidence="4 13">1.1.1.3</ecNumber>
    </recommendedName>
</protein>
<dbReference type="InterPro" id="IPR019811">
    <property type="entry name" value="HDH_CS"/>
</dbReference>
<keyword evidence="9 13" id="KW-0560">Oxidoreductase</keyword>
<dbReference type="InterPro" id="IPR005106">
    <property type="entry name" value="Asp/hSer_DH_NAD-bd"/>
</dbReference>
<dbReference type="FunFam" id="3.30.70.260:FF:000030">
    <property type="entry name" value="Homoserine dehydrogenase"/>
    <property type="match status" value="1"/>
</dbReference>
<dbReference type="Gene3D" id="3.30.70.260">
    <property type="match status" value="1"/>
</dbReference>
<keyword evidence="6 13" id="KW-0028">Amino-acid biosynthesis</keyword>
<feature type="binding site" evidence="12">
    <location>
        <begin position="10"/>
        <end position="17"/>
    </location>
    <ligand>
        <name>NADP(+)</name>
        <dbReference type="ChEBI" id="CHEBI:58349"/>
    </ligand>
</feature>
<dbReference type="InterPro" id="IPR001342">
    <property type="entry name" value="HDH_cat"/>
</dbReference>
<dbReference type="SUPFAM" id="SSF51735">
    <property type="entry name" value="NAD(P)-binding Rossmann-fold domains"/>
    <property type="match status" value="1"/>
</dbReference>
<dbReference type="Proteomes" id="UP000606463">
    <property type="component" value="Unassembled WGS sequence"/>
</dbReference>
<evidence type="ECO:0000256" key="6">
    <source>
        <dbReference type="ARBA" id="ARBA00022605"/>
    </source>
</evidence>
<organism evidence="16 17">
    <name type="scientific">Aquifex aeolicus</name>
    <dbReference type="NCBI Taxonomy" id="63363"/>
    <lineage>
        <taxon>Bacteria</taxon>
        <taxon>Pseudomonadati</taxon>
        <taxon>Aquificota</taxon>
        <taxon>Aquificia</taxon>
        <taxon>Aquificales</taxon>
        <taxon>Aquificaceae</taxon>
        <taxon>Aquifex</taxon>
    </lineage>
</organism>
<evidence type="ECO:0000313" key="16">
    <source>
        <dbReference type="EMBL" id="HIP97880.1"/>
    </source>
</evidence>
<dbReference type="Gene3D" id="3.30.360.10">
    <property type="entry name" value="Dihydrodipicolinate Reductase, domain 2"/>
    <property type="match status" value="1"/>
</dbReference>
<comment type="catalytic activity">
    <reaction evidence="13">
        <text>L-homoserine + NADP(+) = L-aspartate 4-semialdehyde + NADPH + H(+)</text>
        <dbReference type="Rhea" id="RHEA:15761"/>
        <dbReference type="ChEBI" id="CHEBI:15378"/>
        <dbReference type="ChEBI" id="CHEBI:57476"/>
        <dbReference type="ChEBI" id="CHEBI:57783"/>
        <dbReference type="ChEBI" id="CHEBI:58349"/>
        <dbReference type="ChEBI" id="CHEBI:537519"/>
        <dbReference type="EC" id="1.1.1.3"/>
    </reaction>
</comment>